<sequence>MFDQFFLFYVTYLIPSTALIPLYIGFKGYSRLSKPSIIIFWFVFVSAVLNVCNMILMEFLPNTQFMLHGGAIIEFAMLSAFFACFFSKKYQVVIAVVAVLYGISCVVNGFYIQGLEAFNTYTRTLESLIIIIYFICFQNKQSAKITNKWADDSNNWLSVGILLYYASSTLMFAFANYLLKIPLFIYKLIWMVHCAFLAIEYILFAVGYTKELKASNKPTELP</sequence>
<gene>
    <name evidence="2" type="ORF">FPZ43_17350</name>
</gene>
<evidence type="ECO:0000313" key="2">
    <source>
        <dbReference type="EMBL" id="TWR25236.1"/>
    </source>
</evidence>
<keyword evidence="1" id="KW-0472">Membrane</keyword>
<dbReference type="Proteomes" id="UP000320042">
    <property type="component" value="Unassembled WGS sequence"/>
</dbReference>
<protein>
    <submittedName>
        <fullName evidence="2">Uncharacterized protein</fullName>
    </submittedName>
</protein>
<feature type="transmembrane region" description="Helical" evidence="1">
    <location>
        <begin position="38"/>
        <end position="59"/>
    </location>
</feature>
<keyword evidence="1" id="KW-1133">Transmembrane helix</keyword>
<feature type="transmembrane region" description="Helical" evidence="1">
    <location>
        <begin position="118"/>
        <end position="136"/>
    </location>
</feature>
<organism evidence="2 3">
    <name type="scientific">Mucilaginibacter pallidiroseus</name>
    <dbReference type="NCBI Taxonomy" id="2599295"/>
    <lineage>
        <taxon>Bacteria</taxon>
        <taxon>Pseudomonadati</taxon>
        <taxon>Bacteroidota</taxon>
        <taxon>Sphingobacteriia</taxon>
        <taxon>Sphingobacteriales</taxon>
        <taxon>Sphingobacteriaceae</taxon>
        <taxon>Mucilaginibacter</taxon>
    </lineage>
</organism>
<accession>A0A563U0V0</accession>
<feature type="transmembrane region" description="Helical" evidence="1">
    <location>
        <begin position="156"/>
        <end position="178"/>
    </location>
</feature>
<dbReference type="EMBL" id="VOEJ01000009">
    <property type="protein sequence ID" value="TWR25236.1"/>
    <property type="molecule type" value="Genomic_DNA"/>
</dbReference>
<feature type="transmembrane region" description="Helical" evidence="1">
    <location>
        <begin position="65"/>
        <end position="85"/>
    </location>
</feature>
<evidence type="ECO:0000256" key="1">
    <source>
        <dbReference type="SAM" id="Phobius"/>
    </source>
</evidence>
<feature type="transmembrane region" description="Helical" evidence="1">
    <location>
        <begin position="92"/>
        <end position="112"/>
    </location>
</feature>
<evidence type="ECO:0000313" key="3">
    <source>
        <dbReference type="Proteomes" id="UP000320042"/>
    </source>
</evidence>
<keyword evidence="1" id="KW-0812">Transmembrane</keyword>
<comment type="caution">
    <text evidence="2">The sequence shown here is derived from an EMBL/GenBank/DDBJ whole genome shotgun (WGS) entry which is preliminary data.</text>
</comment>
<feature type="transmembrane region" description="Helical" evidence="1">
    <location>
        <begin position="184"/>
        <end position="208"/>
    </location>
</feature>
<reference evidence="2 3" key="1">
    <citation type="submission" date="2019-07" db="EMBL/GenBank/DDBJ databases">
        <authorList>
            <person name="Kim J."/>
        </authorList>
    </citation>
    <scope>NUCLEOTIDE SEQUENCE [LARGE SCALE GENOMIC DNA]</scope>
    <source>
        <strain evidence="3">dk17</strain>
    </source>
</reference>
<dbReference type="OrthoDB" id="651989at2"/>
<feature type="transmembrane region" description="Helical" evidence="1">
    <location>
        <begin position="6"/>
        <end position="26"/>
    </location>
</feature>
<keyword evidence="3" id="KW-1185">Reference proteome</keyword>
<dbReference type="AlphaFoldDB" id="A0A563U0V0"/>
<name>A0A563U0V0_9SPHI</name>
<dbReference type="RefSeq" id="WP_146383207.1">
    <property type="nucleotide sequence ID" value="NZ_VOEJ01000009.1"/>
</dbReference>
<proteinExistence type="predicted"/>